<dbReference type="AlphaFoldDB" id="K6WTJ8"/>
<comment type="function">
    <text evidence="6">Specifically methylates the N7 position of a guanine in 16S rRNA.</text>
</comment>
<evidence type="ECO:0000256" key="3">
    <source>
        <dbReference type="ARBA" id="ARBA00022603"/>
    </source>
</evidence>
<comment type="subcellular location">
    <subcellularLocation>
        <location evidence="6">Cytoplasm</location>
    </subcellularLocation>
</comment>
<dbReference type="Proteomes" id="UP000008366">
    <property type="component" value="Unassembled WGS sequence"/>
</dbReference>
<accession>K6WTJ8</accession>
<dbReference type="NCBIfam" id="TIGR00138">
    <property type="entry name" value="rsmG_gidB"/>
    <property type="match status" value="1"/>
</dbReference>
<evidence type="ECO:0000256" key="2">
    <source>
        <dbReference type="ARBA" id="ARBA00022552"/>
    </source>
</evidence>
<dbReference type="STRING" id="1184609.KILIM_019_00710"/>
<dbReference type="Gene3D" id="3.40.50.150">
    <property type="entry name" value="Vaccinia Virus protein VP39"/>
    <property type="match status" value="1"/>
</dbReference>
<comment type="caution">
    <text evidence="6">Lacks conserved residue(s) required for the propagation of feature annotation.</text>
</comment>
<feature type="binding site" evidence="6">
    <location>
        <position position="108"/>
    </location>
    <ligand>
        <name>S-adenosyl-L-methionine</name>
        <dbReference type="ChEBI" id="CHEBI:59789"/>
    </ligand>
</feature>
<evidence type="ECO:0000256" key="1">
    <source>
        <dbReference type="ARBA" id="ARBA00022490"/>
    </source>
</evidence>
<organism evidence="8 9">
    <name type="scientific">Kineosphaera limosa NBRC 100340</name>
    <dbReference type="NCBI Taxonomy" id="1184609"/>
    <lineage>
        <taxon>Bacteria</taxon>
        <taxon>Bacillati</taxon>
        <taxon>Actinomycetota</taxon>
        <taxon>Actinomycetes</taxon>
        <taxon>Micrococcales</taxon>
        <taxon>Dermatophilaceae</taxon>
        <taxon>Kineosphaera</taxon>
    </lineage>
</organism>
<keyword evidence="9" id="KW-1185">Reference proteome</keyword>
<dbReference type="EC" id="2.1.1.-" evidence="6"/>
<dbReference type="EMBL" id="BAHD01000019">
    <property type="protein sequence ID" value="GAB95417.1"/>
    <property type="molecule type" value="Genomic_DNA"/>
</dbReference>
<proteinExistence type="inferred from homology"/>
<feature type="binding site" evidence="6">
    <location>
        <position position="113"/>
    </location>
    <ligand>
        <name>S-adenosyl-L-methionine</name>
        <dbReference type="ChEBI" id="CHEBI:59789"/>
    </ligand>
</feature>
<name>K6WTJ8_9MICO</name>
<sequence>MTSAPFESAADPHPGSAVDSRAASATASKSVAGSVVPSDLSAAPAVVGELVGERLELMEHLAGILATTGVDHGLVGPREVPRLWDRHIVNCALLAEAIPQGSRVVDVGSGAGLPGLVLAVARPDLRLDLIEPLERRVRWLNAAVAELGLDTVAIHRGKAQALWGSVSADIVTARAVARLGQLAQWCLPLVPVGGVLLAMKGGSAAQELAEDRAVVEAAGGGGLELLTFGEGLAEQPTRVVRVVRDREVAGDARPARSNRRTRAANTGGGHRPPGHGRRG</sequence>
<evidence type="ECO:0000256" key="5">
    <source>
        <dbReference type="ARBA" id="ARBA00022691"/>
    </source>
</evidence>
<feature type="region of interest" description="Disordered" evidence="7">
    <location>
        <begin position="246"/>
        <end position="279"/>
    </location>
</feature>
<dbReference type="GO" id="GO:0070043">
    <property type="term" value="F:rRNA (guanine-N7-)-methyltransferase activity"/>
    <property type="evidence" value="ECO:0007669"/>
    <property type="project" value="UniProtKB-UniRule"/>
</dbReference>
<reference evidence="8 9" key="1">
    <citation type="submission" date="2012-08" db="EMBL/GenBank/DDBJ databases">
        <title>Whole genome shotgun sequence of Kineosphaera limosa NBRC 100340.</title>
        <authorList>
            <person name="Yoshida I."/>
            <person name="Isaki S."/>
            <person name="Hosoyama A."/>
            <person name="Tsuchikane K."/>
            <person name="Katsumata H."/>
            <person name="Ando Y."/>
            <person name="Ohji S."/>
            <person name="Hamada M."/>
            <person name="Tamura T."/>
            <person name="Yamazoe A."/>
            <person name="Yamazaki S."/>
            <person name="Fujita N."/>
        </authorList>
    </citation>
    <scope>NUCLEOTIDE SEQUENCE [LARGE SCALE GENOMIC DNA]</scope>
    <source>
        <strain evidence="8 9">NBRC 100340</strain>
    </source>
</reference>
<evidence type="ECO:0000313" key="9">
    <source>
        <dbReference type="Proteomes" id="UP000008366"/>
    </source>
</evidence>
<evidence type="ECO:0000256" key="6">
    <source>
        <dbReference type="HAMAP-Rule" id="MF_00074"/>
    </source>
</evidence>
<feature type="region of interest" description="Disordered" evidence="7">
    <location>
        <begin position="1"/>
        <end position="22"/>
    </location>
</feature>
<evidence type="ECO:0000313" key="8">
    <source>
        <dbReference type="EMBL" id="GAB95417.1"/>
    </source>
</evidence>
<comment type="caution">
    <text evidence="8">The sequence shown here is derived from an EMBL/GenBank/DDBJ whole genome shotgun (WGS) entry which is preliminary data.</text>
</comment>
<dbReference type="eggNOG" id="COG0357">
    <property type="taxonomic scope" value="Bacteria"/>
</dbReference>
<dbReference type="PANTHER" id="PTHR31760:SF0">
    <property type="entry name" value="S-ADENOSYL-L-METHIONINE-DEPENDENT METHYLTRANSFERASES SUPERFAMILY PROTEIN"/>
    <property type="match status" value="1"/>
</dbReference>
<keyword evidence="2 6" id="KW-0698">rRNA processing</keyword>
<dbReference type="InterPro" id="IPR003682">
    <property type="entry name" value="rRNA_ssu_MeTfrase_G"/>
</dbReference>
<dbReference type="GO" id="GO:0005829">
    <property type="term" value="C:cytosol"/>
    <property type="evidence" value="ECO:0007669"/>
    <property type="project" value="TreeGrafter"/>
</dbReference>
<dbReference type="HAMAP" id="MF_00074">
    <property type="entry name" value="16SrRNA_methyltr_G"/>
    <property type="match status" value="1"/>
</dbReference>
<evidence type="ECO:0000256" key="4">
    <source>
        <dbReference type="ARBA" id="ARBA00022679"/>
    </source>
</evidence>
<feature type="binding site" evidence="6">
    <location>
        <position position="174"/>
    </location>
    <ligand>
        <name>S-adenosyl-L-methionine</name>
        <dbReference type="ChEBI" id="CHEBI:59789"/>
    </ligand>
</feature>
<protein>
    <recommendedName>
        <fullName evidence="6">Ribosomal RNA small subunit methyltransferase G</fullName>
        <ecNumber evidence="6">2.1.1.-</ecNumber>
    </recommendedName>
    <alternativeName>
        <fullName evidence="6">16S rRNA 7-methylguanosine methyltransferase</fullName>
        <shortName evidence="6">16S rRNA m7G methyltransferase</shortName>
    </alternativeName>
</protein>
<keyword evidence="1 6" id="KW-0963">Cytoplasm</keyword>
<keyword evidence="4 6" id="KW-0808">Transferase</keyword>
<comment type="similarity">
    <text evidence="6">Belongs to the methyltransferase superfamily. RNA methyltransferase RsmG family.</text>
</comment>
<dbReference type="PANTHER" id="PTHR31760">
    <property type="entry name" value="S-ADENOSYL-L-METHIONINE-DEPENDENT METHYLTRANSFERASES SUPERFAMILY PROTEIN"/>
    <property type="match status" value="1"/>
</dbReference>
<dbReference type="SUPFAM" id="SSF53335">
    <property type="entry name" value="S-adenosyl-L-methionine-dependent methyltransferases"/>
    <property type="match status" value="1"/>
</dbReference>
<keyword evidence="5 6" id="KW-0949">S-adenosyl-L-methionine</keyword>
<feature type="binding site" evidence="6">
    <location>
        <begin position="159"/>
        <end position="160"/>
    </location>
    <ligand>
        <name>S-adenosyl-L-methionine</name>
        <dbReference type="ChEBI" id="CHEBI:59789"/>
    </ligand>
</feature>
<dbReference type="InterPro" id="IPR029063">
    <property type="entry name" value="SAM-dependent_MTases_sf"/>
</dbReference>
<keyword evidence="3 6" id="KW-0489">Methyltransferase</keyword>
<dbReference type="Pfam" id="PF02527">
    <property type="entry name" value="GidB"/>
    <property type="match status" value="1"/>
</dbReference>
<gene>
    <name evidence="6 8" type="primary">rsmG</name>
    <name evidence="8" type="ORF">KILIM_019_00710</name>
</gene>
<evidence type="ECO:0000256" key="7">
    <source>
        <dbReference type="SAM" id="MobiDB-lite"/>
    </source>
</evidence>
<dbReference type="RefSeq" id="WP_006591949.1">
    <property type="nucleotide sequence ID" value="NZ_BAHD01000019.1"/>
</dbReference>